<sequence>MQALLNSGQVARCDLYTIRLPSFAEYRYTNADVAISAGGRNFVHDGPEIHGARMRQSRGLDPDEQRLTVLVKPEHTIGGVSWLTALRSGALDEAEVVIEKAFLADWGAPAHALEWFRGTVQEASGDDLAIQLAVESDSARFGQMLPRELFGPGCVRDLFDAGCGVNKAAYRVDAAVTGGNRARIHTTLNRPAEWFSRGYLVFTSGPNSGVRRSVVRSEAVNGALEFSMPLVFDPRPGDAFMAWPGCDKTAETCGAKYNNRPRFKATPYVPVPETVL</sequence>
<dbReference type="NCBIfam" id="TIGR02218">
    <property type="entry name" value="phg_TIGR02218"/>
    <property type="match status" value="1"/>
</dbReference>
<evidence type="ECO:0000259" key="1">
    <source>
        <dbReference type="Pfam" id="PF09356"/>
    </source>
</evidence>
<evidence type="ECO:0000313" key="3">
    <source>
        <dbReference type="Proteomes" id="UP000177515"/>
    </source>
</evidence>
<dbReference type="InterPro" id="IPR011928">
    <property type="entry name" value="Phage_phiJL001_Gp84"/>
</dbReference>
<name>A0ABM6F3K8_9BURK</name>
<feature type="domain" description="Bacteriophage phiJL001 Gp84 C-terminal" evidence="1">
    <location>
        <begin position="194"/>
        <end position="271"/>
    </location>
</feature>
<gene>
    <name evidence="2" type="ORF">BKK80_09100</name>
</gene>
<dbReference type="RefSeq" id="WP_071069150.1">
    <property type="nucleotide sequence ID" value="NZ_CP017754.1"/>
</dbReference>
<proteinExistence type="predicted"/>
<keyword evidence="3" id="KW-1185">Reference proteome</keyword>
<dbReference type="Pfam" id="PF09931">
    <property type="entry name" value="Phage_phiJL001_Gp84_N"/>
    <property type="match status" value="1"/>
</dbReference>
<organism evidence="2 3">
    <name type="scientific">Cupriavidus malaysiensis</name>
    <dbReference type="NCBI Taxonomy" id="367825"/>
    <lineage>
        <taxon>Bacteria</taxon>
        <taxon>Pseudomonadati</taxon>
        <taxon>Pseudomonadota</taxon>
        <taxon>Betaproteobacteria</taxon>
        <taxon>Burkholderiales</taxon>
        <taxon>Burkholderiaceae</taxon>
        <taxon>Cupriavidus</taxon>
    </lineage>
</organism>
<accession>A0ABM6F3K8</accession>
<dbReference type="Pfam" id="PF09356">
    <property type="entry name" value="Phage_BR0599"/>
    <property type="match status" value="1"/>
</dbReference>
<dbReference type="Proteomes" id="UP000177515">
    <property type="component" value="Chromosome 1"/>
</dbReference>
<dbReference type="EMBL" id="CP017754">
    <property type="protein sequence ID" value="AOZ05968.1"/>
    <property type="molecule type" value="Genomic_DNA"/>
</dbReference>
<evidence type="ECO:0000313" key="2">
    <source>
        <dbReference type="EMBL" id="AOZ05968.1"/>
    </source>
</evidence>
<protein>
    <recommendedName>
        <fullName evidence="1">Bacteriophage phiJL001 Gp84 C-terminal domain-containing protein</fullName>
    </recommendedName>
</protein>
<reference evidence="2 3" key="1">
    <citation type="submission" date="2016-10" db="EMBL/GenBank/DDBJ databases">
        <title>Complete genome sequences of three Cupriavidus strains isolated from various Malaysian environments.</title>
        <authorList>
            <person name="Abdullah A.A.-A."/>
            <person name="Shafie N.A.H."/>
            <person name="Lau N.S."/>
        </authorList>
    </citation>
    <scope>NUCLEOTIDE SEQUENCE [LARGE SCALE GENOMIC DNA]</scope>
    <source>
        <strain evidence="2 3">USMAA1020</strain>
    </source>
</reference>
<dbReference type="InterPro" id="IPR018964">
    <property type="entry name" value="Phage_phiJL001_Gp84_C"/>
</dbReference>